<dbReference type="OrthoDB" id="7846539at2759"/>
<accession>A0A0R1DQI1</accession>
<dbReference type="Gene3D" id="4.10.410.10">
    <property type="entry name" value="Pancreatic trypsin inhibitor Kunitz domain"/>
    <property type="match status" value="1"/>
</dbReference>
<name>A0A0R1DQI1_DROYA</name>
<keyword evidence="4" id="KW-1185">Reference proteome</keyword>
<protein>
    <recommendedName>
        <fullName evidence="2">BPTI/Kunitz inhibitor domain-containing protein</fullName>
    </recommendedName>
</protein>
<evidence type="ECO:0000313" key="4">
    <source>
        <dbReference type="Proteomes" id="UP000002282"/>
    </source>
</evidence>
<reference evidence="3 4" key="1">
    <citation type="journal article" date="2007" name="Nature">
        <title>Evolution of genes and genomes on the Drosophila phylogeny.</title>
        <authorList>
            <consortium name="Drosophila 12 Genomes Consortium"/>
            <person name="Clark A.G."/>
            <person name="Eisen M.B."/>
            <person name="Smith D.R."/>
            <person name="Bergman C.M."/>
            <person name="Oliver B."/>
            <person name="Markow T.A."/>
            <person name="Kaufman T.C."/>
            <person name="Kellis M."/>
            <person name="Gelbart W."/>
            <person name="Iyer V.N."/>
            <person name="Pollard D.A."/>
            <person name="Sackton T.B."/>
            <person name="Larracuente A.M."/>
            <person name="Singh N.D."/>
            <person name="Abad J.P."/>
            <person name="Abt D.N."/>
            <person name="Adryan B."/>
            <person name="Aguade M."/>
            <person name="Akashi H."/>
            <person name="Anderson W.W."/>
            <person name="Aquadro C.F."/>
            <person name="Ardell D.H."/>
            <person name="Arguello R."/>
            <person name="Artieri C.G."/>
            <person name="Barbash D.A."/>
            <person name="Barker D."/>
            <person name="Barsanti P."/>
            <person name="Batterham P."/>
            <person name="Batzoglou S."/>
            <person name="Begun D."/>
            <person name="Bhutkar A."/>
            <person name="Blanco E."/>
            <person name="Bosak S.A."/>
            <person name="Bradley R.K."/>
            <person name="Brand A.D."/>
            <person name="Brent M.R."/>
            <person name="Brooks A.N."/>
            <person name="Brown R.H."/>
            <person name="Butlin R.K."/>
            <person name="Caggese C."/>
            <person name="Calvi B.R."/>
            <person name="Bernardo de Carvalho A."/>
            <person name="Caspi A."/>
            <person name="Castrezana S."/>
            <person name="Celniker S.E."/>
            <person name="Chang J.L."/>
            <person name="Chapple C."/>
            <person name="Chatterji S."/>
            <person name="Chinwalla A."/>
            <person name="Civetta A."/>
            <person name="Clifton S.W."/>
            <person name="Comeron J.M."/>
            <person name="Costello J.C."/>
            <person name="Coyne J.A."/>
            <person name="Daub J."/>
            <person name="David R.G."/>
            <person name="Delcher A.L."/>
            <person name="Delehaunty K."/>
            <person name="Do C.B."/>
            <person name="Ebling H."/>
            <person name="Edwards K."/>
            <person name="Eickbush T."/>
            <person name="Evans J.D."/>
            <person name="Filipski A."/>
            <person name="Findeiss S."/>
            <person name="Freyhult E."/>
            <person name="Fulton L."/>
            <person name="Fulton R."/>
            <person name="Garcia A.C."/>
            <person name="Gardiner A."/>
            <person name="Garfield D.A."/>
            <person name="Garvin B.E."/>
            <person name="Gibson G."/>
            <person name="Gilbert D."/>
            <person name="Gnerre S."/>
            <person name="Godfrey J."/>
            <person name="Good R."/>
            <person name="Gotea V."/>
            <person name="Gravely B."/>
            <person name="Greenberg A.J."/>
            <person name="Griffiths-Jones S."/>
            <person name="Gross S."/>
            <person name="Guigo R."/>
            <person name="Gustafson E.A."/>
            <person name="Haerty W."/>
            <person name="Hahn M.W."/>
            <person name="Halligan D.L."/>
            <person name="Halpern A.L."/>
            <person name="Halter G.M."/>
            <person name="Han M.V."/>
            <person name="Heger A."/>
            <person name="Hillier L."/>
            <person name="Hinrichs A.S."/>
            <person name="Holmes I."/>
            <person name="Hoskins R.A."/>
            <person name="Hubisz M.J."/>
            <person name="Hultmark D."/>
            <person name="Huntley M.A."/>
            <person name="Jaffe D.B."/>
            <person name="Jagadeeshan S."/>
            <person name="Jeck W.R."/>
            <person name="Johnson J."/>
            <person name="Jones C.D."/>
            <person name="Jordan W.C."/>
            <person name="Karpen G.H."/>
            <person name="Kataoka E."/>
            <person name="Keightley P.D."/>
            <person name="Kheradpour P."/>
            <person name="Kirkness E.F."/>
            <person name="Koerich L.B."/>
            <person name="Kristiansen K."/>
            <person name="Kudrna D."/>
            <person name="Kulathinal R.J."/>
            <person name="Kumar S."/>
            <person name="Kwok R."/>
            <person name="Lander E."/>
            <person name="Langley C.H."/>
            <person name="Lapoint R."/>
            <person name="Lazzaro B.P."/>
            <person name="Lee S.J."/>
            <person name="Levesque L."/>
            <person name="Li R."/>
            <person name="Lin C.F."/>
            <person name="Lin M.F."/>
            <person name="Lindblad-Toh K."/>
            <person name="Llopart A."/>
            <person name="Long M."/>
            <person name="Low L."/>
            <person name="Lozovsky E."/>
            <person name="Lu J."/>
            <person name="Luo M."/>
            <person name="Machado C.A."/>
            <person name="Makalowski W."/>
            <person name="Marzo M."/>
            <person name="Matsuda M."/>
            <person name="Matzkin L."/>
            <person name="McAllister B."/>
            <person name="McBride C.S."/>
            <person name="McKernan B."/>
            <person name="McKernan K."/>
            <person name="Mendez-Lago M."/>
            <person name="Minx P."/>
            <person name="Mollenhauer M.U."/>
            <person name="Montooth K."/>
            <person name="Mount S.M."/>
            <person name="Mu X."/>
            <person name="Myers E."/>
            <person name="Negre B."/>
            <person name="Newfeld S."/>
            <person name="Nielsen R."/>
            <person name="Noor M.A."/>
            <person name="O'Grady P."/>
            <person name="Pachter L."/>
            <person name="Papaceit M."/>
            <person name="Parisi M.J."/>
            <person name="Parisi M."/>
            <person name="Parts L."/>
            <person name="Pedersen J.S."/>
            <person name="Pesole G."/>
            <person name="Phillippy A.M."/>
            <person name="Ponting C.P."/>
            <person name="Pop M."/>
            <person name="Porcelli D."/>
            <person name="Powell J.R."/>
            <person name="Prohaska S."/>
            <person name="Pruitt K."/>
            <person name="Puig M."/>
            <person name="Quesneville H."/>
            <person name="Ram K.R."/>
            <person name="Rand D."/>
            <person name="Rasmussen M.D."/>
            <person name="Reed L.K."/>
            <person name="Reenan R."/>
            <person name="Reily A."/>
            <person name="Remington K.A."/>
            <person name="Rieger T.T."/>
            <person name="Ritchie M.G."/>
            <person name="Robin C."/>
            <person name="Rogers Y.H."/>
            <person name="Rohde C."/>
            <person name="Rozas J."/>
            <person name="Rubenfield M.J."/>
            <person name="Ruiz A."/>
            <person name="Russo S."/>
            <person name="Salzberg S.L."/>
            <person name="Sanchez-Gracia A."/>
            <person name="Saranga D.J."/>
            <person name="Sato H."/>
            <person name="Schaeffer S.W."/>
            <person name="Schatz M.C."/>
            <person name="Schlenke T."/>
            <person name="Schwartz R."/>
            <person name="Segarra C."/>
            <person name="Singh R.S."/>
            <person name="Sirot L."/>
            <person name="Sirota M."/>
            <person name="Sisneros N.B."/>
            <person name="Smith C.D."/>
            <person name="Smith T.F."/>
            <person name="Spieth J."/>
            <person name="Stage D.E."/>
            <person name="Stark A."/>
            <person name="Stephan W."/>
            <person name="Strausberg R.L."/>
            <person name="Strempel S."/>
            <person name="Sturgill D."/>
            <person name="Sutton G."/>
            <person name="Sutton G.G."/>
            <person name="Tao W."/>
            <person name="Teichmann S."/>
            <person name="Tobari Y.N."/>
            <person name="Tomimura Y."/>
            <person name="Tsolas J.M."/>
            <person name="Valente V.L."/>
            <person name="Venter E."/>
            <person name="Venter J.C."/>
            <person name="Vicario S."/>
            <person name="Vieira F.G."/>
            <person name="Vilella A.J."/>
            <person name="Villasante A."/>
            <person name="Walenz B."/>
            <person name="Wang J."/>
            <person name="Wasserman M."/>
            <person name="Watts T."/>
            <person name="Wilson D."/>
            <person name="Wilson R.K."/>
            <person name="Wing R.A."/>
            <person name="Wolfner M.F."/>
            <person name="Wong A."/>
            <person name="Wong G.K."/>
            <person name="Wu C.I."/>
            <person name="Wu G."/>
            <person name="Yamamoto D."/>
            <person name="Yang H.P."/>
            <person name="Yang S.P."/>
            <person name="Yorke J.A."/>
            <person name="Yoshida K."/>
            <person name="Zdobnov E."/>
            <person name="Zhang P."/>
            <person name="Zhang Y."/>
            <person name="Zimin A.V."/>
            <person name="Baldwin J."/>
            <person name="Abdouelleil A."/>
            <person name="Abdulkadir J."/>
            <person name="Abebe A."/>
            <person name="Abera B."/>
            <person name="Abreu J."/>
            <person name="Acer S.C."/>
            <person name="Aftuck L."/>
            <person name="Alexander A."/>
            <person name="An P."/>
            <person name="Anderson E."/>
            <person name="Anderson S."/>
            <person name="Arachi H."/>
            <person name="Azer M."/>
            <person name="Bachantsang P."/>
            <person name="Barry A."/>
            <person name="Bayul T."/>
            <person name="Berlin A."/>
            <person name="Bessette D."/>
            <person name="Bloom T."/>
            <person name="Blye J."/>
            <person name="Boguslavskiy L."/>
            <person name="Bonnet C."/>
            <person name="Boukhgalter B."/>
            <person name="Bourzgui I."/>
            <person name="Brown A."/>
            <person name="Cahill P."/>
            <person name="Channer S."/>
            <person name="Cheshatsang Y."/>
            <person name="Chuda L."/>
            <person name="Citroen M."/>
            <person name="Collymore A."/>
            <person name="Cooke P."/>
            <person name="Costello M."/>
            <person name="D'Aco K."/>
            <person name="Daza R."/>
            <person name="De Haan G."/>
            <person name="DeGray S."/>
            <person name="DeMaso C."/>
            <person name="Dhargay N."/>
            <person name="Dooley K."/>
            <person name="Dooley E."/>
            <person name="Doricent M."/>
            <person name="Dorje P."/>
            <person name="Dorjee K."/>
            <person name="Dupes A."/>
            <person name="Elong R."/>
            <person name="Falk J."/>
            <person name="Farina A."/>
            <person name="Faro S."/>
            <person name="Ferguson D."/>
            <person name="Fisher S."/>
            <person name="Foley C.D."/>
            <person name="Franke A."/>
            <person name="Friedrich D."/>
            <person name="Gadbois L."/>
            <person name="Gearin G."/>
            <person name="Gearin C.R."/>
            <person name="Giannoukos G."/>
            <person name="Goode T."/>
            <person name="Graham J."/>
            <person name="Grandbois E."/>
            <person name="Grewal S."/>
            <person name="Gyaltsen K."/>
            <person name="Hafez N."/>
            <person name="Hagos B."/>
            <person name="Hall J."/>
            <person name="Henson C."/>
            <person name="Hollinger A."/>
            <person name="Honan T."/>
            <person name="Huard M.D."/>
            <person name="Hughes L."/>
            <person name="Hurhula B."/>
            <person name="Husby M.E."/>
            <person name="Kamat A."/>
            <person name="Kanga B."/>
            <person name="Kashin S."/>
            <person name="Khazanovich D."/>
            <person name="Kisner P."/>
            <person name="Lance K."/>
            <person name="Lara M."/>
            <person name="Lee W."/>
            <person name="Lennon N."/>
            <person name="Letendre F."/>
            <person name="LeVine R."/>
            <person name="Lipovsky A."/>
            <person name="Liu X."/>
            <person name="Liu J."/>
            <person name="Liu S."/>
            <person name="Lokyitsang T."/>
            <person name="Lokyitsang Y."/>
            <person name="Lubonja R."/>
            <person name="Lui A."/>
            <person name="MacDonald P."/>
            <person name="Magnisalis V."/>
            <person name="Maru K."/>
            <person name="Matthews C."/>
            <person name="McCusker W."/>
            <person name="McDonough S."/>
            <person name="Mehta T."/>
            <person name="Meldrim J."/>
            <person name="Meneus L."/>
            <person name="Mihai O."/>
            <person name="Mihalev A."/>
            <person name="Mihova T."/>
            <person name="Mittelman R."/>
            <person name="Mlenga V."/>
            <person name="Montmayeur A."/>
            <person name="Mulrain L."/>
            <person name="Navidi A."/>
            <person name="Naylor J."/>
            <person name="Negash T."/>
            <person name="Nguyen T."/>
            <person name="Nguyen N."/>
            <person name="Nicol R."/>
            <person name="Norbu C."/>
            <person name="Norbu N."/>
            <person name="Novod N."/>
            <person name="O'Neill B."/>
            <person name="Osman S."/>
            <person name="Markiewicz E."/>
            <person name="Oyono O.L."/>
            <person name="Patti C."/>
            <person name="Phunkhang P."/>
            <person name="Pierre F."/>
            <person name="Priest M."/>
            <person name="Raghuraman S."/>
            <person name="Rege F."/>
            <person name="Reyes R."/>
            <person name="Rise C."/>
            <person name="Rogov P."/>
            <person name="Ross K."/>
            <person name="Ryan E."/>
            <person name="Settipalli S."/>
            <person name="Shea T."/>
            <person name="Sherpa N."/>
            <person name="Shi L."/>
            <person name="Shih D."/>
            <person name="Sparrow T."/>
            <person name="Spaulding J."/>
            <person name="Stalker J."/>
            <person name="Stange-Thomann N."/>
            <person name="Stavropoulos S."/>
            <person name="Stone C."/>
            <person name="Strader C."/>
            <person name="Tesfaye S."/>
            <person name="Thomson T."/>
            <person name="Thoulutsang Y."/>
            <person name="Thoulutsang D."/>
            <person name="Topham K."/>
            <person name="Topping I."/>
            <person name="Tsamla T."/>
            <person name="Vassiliev H."/>
            <person name="Vo A."/>
            <person name="Wangchuk T."/>
            <person name="Wangdi T."/>
            <person name="Weiand M."/>
            <person name="Wilkinson J."/>
            <person name="Wilson A."/>
            <person name="Yadav S."/>
            <person name="Young G."/>
            <person name="Yu Q."/>
            <person name="Zembek L."/>
            <person name="Zhong D."/>
            <person name="Zimmer A."/>
            <person name="Zwirko Z."/>
            <person name="Jaffe D.B."/>
            <person name="Alvarez P."/>
            <person name="Brockman W."/>
            <person name="Butler J."/>
            <person name="Chin C."/>
            <person name="Gnerre S."/>
            <person name="Grabherr M."/>
            <person name="Kleber M."/>
            <person name="Mauceli E."/>
            <person name="MacCallum I."/>
        </authorList>
    </citation>
    <scope>NUCLEOTIDE SEQUENCE [LARGE SCALE GENOMIC DNA]</scope>
    <source>
        <strain evidence="4">Tai18E2 / Tucson 14021-0261.01</strain>
    </source>
</reference>
<evidence type="ECO:0000259" key="2">
    <source>
        <dbReference type="Pfam" id="PF00014"/>
    </source>
</evidence>
<sequence>MKFVALISLMFIASCVAQQKTDLQCYMDPLPEGFCGEPFIGYTYSSARTRCVIHETQGCTISGNFFTDKAACEAKCKPPLTFSASPFSYFHETVFEQANKLIKQLISQIL</sequence>
<dbReference type="Pfam" id="PF00014">
    <property type="entry name" value="Kunitz_BPTI"/>
    <property type="match status" value="1"/>
</dbReference>
<gene>
    <name evidence="3" type="primary">Dyak\GE27353</name>
    <name evidence="3" type="synonym">GE27353</name>
    <name evidence="3" type="ORF">Dyak_GE27353</name>
</gene>
<organism evidence="3 4">
    <name type="scientific">Drosophila yakuba</name>
    <name type="common">Fruit fly</name>
    <dbReference type="NCBI Taxonomy" id="7245"/>
    <lineage>
        <taxon>Eukaryota</taxon>
        <taxon>Metazoa</taxon>
        <taxon>Ecdysozoa</taxon>
        <taxon>Arthropoda</taxon>
        <taxon>Hexapoda</taxon>
        <taxon>Insecta</taxon>
        <taxon>Pterygota</taxon>
        <taxon>Neoptera</taxon>
        <taxon>Endopterygota</taxon>
        <taxon>Diptera</taxon>
        <taxon>Brachycera</taxon>
        <taxon>Muscomorpha</taxon>
        <taxon>Ephydroidea</taxon>
        <taxon>Drosophilidae</taxon>
        <taxon>Drosophila</taxon>
        <taxon>Sophophora</taxon>
    </lineage>
</organism>
<feature type="signal peptide" evidence="1">
    <location>
        <begin position="1"/>
        <end position="17"/>
    </location>
</feature>
<dbReference type="InterPro" id="IPR002223">
    <property type="entry name" value="Kunitz_BPTI"/>
</dbReference>
<proteinExistence type="predicted"/>
<dbReference type="AlphaFoldDB" id="A0A0R1DQI1"/>
<reference evidence="3 4" key="2">
    <citation type="journal article" date="2007" name="PLoS Biol.">
        <title>Principles of genome evolution in the Drosophila melanogaster species group.</title>
        <authorList>
            <person name="Ranz J.M."/>
            <person name="Maurin D."/>
            <person name="Chan Y.S."/>
            <person name="von Grotthuss M."/>
            <person name="Hillier L.W."/>
            <person name="Roote J."/>
            <person name="Ashburner M."/>
            <person name="Bergman C.M."/>
        </authorList>
    </citation>
    <scope>NUCLEOTIDE SEQUENCE [LARGE SCALE GENOMIC DNA]</scope>
    <source>
        <strain evidence="4">Tai18E2 / Tucson 14021-0261.01</strain>
    </source>
</reference>
<dbReference type="PROSITE" id="PS51257">
    <property type="entry name" value="PROKAR_LIPOPROTEIN"/>
    <property type="match status" value="1"/>
</dbReference>
<dbReference type="EMBL" id="CM000157">
    <property type="protein sequence ID" value="KRJ97217.1"/>
    <property type="molecule type" value="Genomic_DNA"/>
</dbReference>
<feature type="domain" description="BPTI/Kunitz inhibitor" evidence="2">
    <location>
        <begin position="29"/>
        <end position="77"/>
    </location>
</feature>
<dbReference type="GO" id="GO:0004867">
    <property type="term" value="F:serine-type endopeptidase inhibitor activity"/>
    <property type="evidence" value="ECO:0007669"/>
    <property type="project" value="InterPro"/>
</dbReference>
<dbReference type="InterPro" id="IPR036880">
    <property type="entry name" value="Kunitz_BPTI_sf"/>
</dbReference>
<evidence type="ECO:0000256" key="1">
    <source>
        <dbReference type="SAM" id="SignalP"/>
    </source>
</evidence>
<feature type="chain" id="PRO_5006402745" description="BPTI/Kunitz inhibitor domain-containing protein" evidence="1">
    <location>
        <begin position="18"/>
        <end position="110"/>
    </location>
</feature>
<evidence type="ECO:0000313" key="3">
    <source>
        <dbReference type="EMBL" id="KRJ97217.1"/>
    </source>
</evidence>
<dbReference type="KEGG" id="dya:Dyak_GE27353"/>
<keyword evidence="1" id="KW-0732">Signal</keyword>
<dbReference type="Proteomes" id="UP000002282">
    <property type="component" value="Chromosome 2L"/>
</dbReference>
<dbReference type="SUPFAM" id="SSF57362">
    <property type="entry name" value="BPTI-like"/>
    <property type="match status" value="1"/>
</dbReference>